<dbReference type="AlphaFoldDB" id="A0A8J6XIL0"/>
<proteinExistence type="predicted"/>
<evidence type="ECO:0000256" key="3">
    <source>
        <dbReference type="ARBA" id="ARBA00023098"/>
    </source>
</evidence>
<dbReference type="Gene3D" id="3.40.50.1820">
    <property type="entry name" value="alpha/beta hydrolase"/>
    <property type="match status" value="1"/>
</dbReference>
<dbReference type="PANTHER" id="PTHR10272:SF0">
    <property type="entry name" value="PLATELET-ACTIVATING FACTOR ACETYLHYDROLASE"/>
    <property type="match status" value="1"/>
</dbReference>
<evidence type="ECO:0000256" key="2">
    <source>
        <dbReference type="ARBA" id="ARBA00022963"/>
    </source>
</evidence>
<evidence type="ECO:0000256" key="1">
    <source>
        <dbReference type="ARBA" id="ARBA00022801"/>
    </source>
</evidence>
<protein>
    <recommendedName>
        <fullName evidence="6">1-alkyl-2-acetylglycerophosphocholine esterase</fullName>
    </recommendedName>
</protein>
<dbReference type="InterPro" id="IPR029058">
    <property type="entry name" value="AB_hydrolase_fold"/>
</dbReference>
<comment type="caution">
    <text evidence="4">The sequence shown here is derived from an EMBL/GenBank/DDBJ whole genome shotgun (WGS) entry which is preliminary data.</text>
</comment>
<accession>A0A8J6XIL0</accession>
<name>A0A8J6XIL0_9CYAN</name>
<keyword evidence="1" id="KW-0378">Hydrolase</keyword>
<dbReference type="GO" id="GO:0003847">
    <property type="term" value="F:1-alkyl-2-acetylglycerophosphocholine esterase activity"/>
    <property type="evidence" value="ECO:0007669"/>
    <property type="project" value="TreeGrafter"/>
</dbReference>
<dbReference type="SUPFAM" id="SSF53474">
    <property type="entry name" value="alpha/beta-Hydrolases"/>
    <property type="match status" value="1"/>
</dbReference>
<gene>
    <name evidence="4" type="ORF">ICL16_04415</name>
</gene>
<dbReference type="RefSeq" id="WP_190825680.1">
    <property type="nucleotide sequence ID" value="NZ_CAWPPI010000023.1"/>
</dbReference>
<dbReference type="Proteomes" id="UP000629098">
    <property type="component" value="Unassembled WGS sequence"/>
</dbReference>
<dbReference type="GO" id="GO:0016042">
    <property type="term" value="P:lipid catabolic process"/>
    <property type="evidence" value="ECO:0007669"/>
    <property type="project" value="UniProtKB-KW"/>
</dbReference>
<evidence type="ECO:0000313" key="4">
    <source>
        <dbReference type="EMBL" id="MBD2771381.1"/>
    </source>
</evidence>
<sequence length="356" mass="38899">METNTTQAISFPKPTGAYFVGTTSLYFVDSQREEIYTEDKSDRRELTAKVWYPSVEVPGAVNEPYLSEDLISGLLSRSEDPPQDLVNFIRSVPTNSVANAPVATAESEYPVLIFSPGRTTFPEYSTFLAEELASQGFVVVGINHTYDSEVNVFPDGRVVPGTRIFDEARREGGIDSEFLQLLGQSVTIKAEDARFVLNELEKFDAGNDPTGLFHGKLDLDRVGIYGVSSGGAAAAKALSIDPRFKAGINLDGSLYGDVANASLSQPYMAFINESFSTEIFSDALSRELEGRRQPLFDNLKNEGYSVTILGTTHPHFASDIAFLFPLLRDSGIELAGNLEVNINAFFNGTGGLQINW</sequence>
<keyword evidence="5" id="KW-1185">Reference proteome</keyword>
<keyword evidence="2" id="KW-0442">Lipid degradation</keyword>
<dbReference type="PANTHER" id="PTHR10272">
    <property type="entry name" value="PLATELET-ACTIVATING FACTOR ACETYLHYDROLASE"/>
    <property type="match status" value="1"/>
</dbReference>
<organism evidence="4 5">
    <name type="scientific">Iningainema tapete BLCC-T55</name>
    <dbReference type="NCBI Taxonomy" id="2748662"/>
    <lineage>
        <taxon>Bacteria</taxon>
        <taxon>Bacillati</taxon>
        <taxon>Cyanobacteriota</taxon>
        <taxon>Cyanophyceae</taxon>
        <taxon>Nostocales</taxon>
        <taxon>Scytonemataceae</taxon>
        <taxon>Iningainema tapete</taxon>
    </lineage>
</organism>
<dbReference type="Pfam" id="PF03403">
    <property type="entry name" value="PAF-AH_p_II"/>
    <property type="match status" value="1"/>
</dbReference>
<keyword evidence="3" id="KW-0443">Lipid metabolism</keyword>
<reference evidence="4" key="1">
    <citation type="submission" date="2020-09" db="EMBL/GenBank/DDBJ databases">
        <title>Iningainema tapete sp. nov. (Scytonemataceae, Cyanobacteria) from greenhouses in central Florida (USA) produces two types of nodularin with biosynthetic potential for microcystin-LR and anabaenopeptins.</title>
        <authorList>
            <person name="Berthold D.E."/>
            <person name="Lefler F.W."/>
            <person name="Huang I.-S."/>
            <person name="Abdulla H."/>
            <person name="Zimba P.V."/>
            <person name="Laughinghouse H.D. IV."/>
        </authorList>
    </citation>
    <scope>NUCLEOTIDE SEQUENCE</scope>
    <source>
        <strain evidence="4">BLCCT55</strain>
    </source>
</reference>
<evidence type="ECO:0000313" key="5">
    <source>
        <dbReference type="Proteomes" id="UP000629098"/>
    </source>
</evidence>
<dbReference type="EMBL" id="JACXAE010000023">
    <property type="protein sequence ID" value="MBD2771381.1"/>
    <property type="molecule type" value="Genomic_DNA"/>
</dbReference>
<evidence type="ECO:0008006" key="6">
    <source>
        <dbReference type="Google" id="ProtNLM"/>
    </source>
</evidence>